<dbReference type="Pfam" id="PF10354">
    <property type="entry name" value="BMT5-like"/>
    <property type="match status" value="1"/>
</dbReference>
<dbReference type="GO" id="GO:0070475">
    <property type="term" value="P:rRNA base methylation"/>
    <property type="evidence" value="ECO:0007669"/>
    <property type="project" value="InterPro"/>
</dbReference>
<feature type="domain" description="HMA" evidence="1">
    <location>
        <begin position="129"/>
        <end position="198"/>
    </location>
</feature>
<accession>A0AAD9U9B9</accession>
<comment type="caution">
    <text evidence="2">The sequence shown here is derived from an EMBL/GenBank/DDBJ whole genome shotgun (WGS) entry which is preliminary data.</text>
</comment>
<dbReference type="PANTHER" id="PTHR46932">
    <property type="entry name" value="HEAVY METAL-ASSOCIATED ISOPRENYLATED PLANT PROTEIN 47"/>
    <property type="match status" value="1"/>
</dbReference>
<dbReference type="GO" id="GO:0046872">
    <property type="term" value="F:metal ion binding"/>
    <property type="evidence" value="ECO:0007669"/>
    <property type="project" value="InterPro"/>
</dbReference>
<evidence type="ECO:0000259" key="1">
    <source>
        <dbReference type="PROSITE" id="PS50846"/>
    </source>
</evidence>
<dbReference type="EMBL" id="JANJYI010000005">
    <property type="protein sequence ID" value="KAK2650300.1"/>
    <property type="molecule type" value="Genomic_DNA"/>
</dbReference>
<protein>
    <recommendedName>
        <fullName evidence="1">HMA domain-containing protein</fullName>
    </recommendedName>
</protein>
<dbReference type="Proteomes" id="UP001280121">
    <property type="component" value="Unassembled WGS sequence"/>
</dbReference>
<evidence type="ECO:0000313" key="3">
    <source>
        <dbReference type="Proteomes" id="UP001280121"/>
    </source>
</evidence>
<dbReference type="PANTHER" id="PTHR46932:SF12">
    <property type="entry name" value="HEAVY METAL-ASSOCIATED ISOPRENYLATED PLANT PROTEIN 47"/>
    <property type="match status" value="1"/>
</dbReference>
<dbReference type="Gene3D" id="3.30.70.100">
    <property type="match status" value="1"/>
</dbReference>
<sequence>MNEVVVKADHEIKWIKHYSSCQKILLVGEGDFSFAACLAKAFASASNITATSLDSKKLAWKYTRATSNLKELEELGCTMVHGVDANTRSQHPELIFKYFDRIVYNFPHAGFIWKENNILQIDALPVMMQQQIVIKVAMSGEKNRTKVLTIVAKTHGVTSVEIKGPDGDRVVVTGNGVDSAELTRSLRKKIGDATIVSVQSLNERVREEEDRCCYATSNNCDQYYPQPQRPIYHYSQPHSPVYYKVVDDPYPSYNNCTIM</sequence>
<reference evidence="2" key="1">
    <citation type="journal article" date="2023" name="Plant J.">
        <title>Genome sequences and population genomics provide insights into the demographic history, inbreeding, and mutation load of two 'living fossil' tree species of Dipteronia.</title>
        <authorList>
            <person name="Feng Y."/>
            <person name="Comes H.P."/>
            <person name="Chen J."/>
            <person name="Zhu S."/>
            <person name="Lu R."/>
            <person name="Zhang X."/>
            <person name="Li P."/>
            <person name="Qiu J."/>
            <person name="Olsen K.M."/>
            <person name="Qiu Y."/>
        </authorList>
    </citation>
    <scope>NUCLEOTIDE SEQUENCE</scope>
    <source>
        <strain evidence="2">KIB01</strain>
    </source>
</reference>
<keyword evidence="3" id="KW-1185">Reference proteome</keyword>
<dbReference type="InterPro" id="IPR019446">
    <property type="entry name" value="BMT5-like"/>
</dbReference>
<dbReference type="InterPro" id="IPR006121">
    <property type="entry name" value="HMA_dom"/>
</dbReference>
<dbReference type="AlphaFoldDB" id="A0AAD9U9B9"/>
<proteinExistence type="predicted"/>
<evidence type="ECO:0000313" key="2">
    <source>
        <dbReference type="EMBL" id="KAK2650300.1"/>
    </source>
</evidence>
<organism evidence="2 3">
    <name type="scientific">Dipteronia dyeriana</name>
    <dbReference type="NCBI Taxonomy" id="168575"/>
    <lineage>
        <taxon>Eukaryota</taxon>
        <taxon>Viridiplantae</taxon>
        <taxon>Streptophyta</taxon>
        <taxon>Embryophyta</taxon>
        <taxon>Tracheophyta</taxon>
        <taxon>Spermatophyta</taxon>
        <taxon>Magnoliopsida</taxon>
        <taxon>eudicotyledons</taxon>
        <taxon>Gunneridae</taxon>
        <taxon>Pentapetalae</taxon>
        <taxon>rosids</taxon>
        <taxon>malvids</taxon>
        <taxon>Sapindales</taxon>
        <taxon>Sapindaceae</taxon>
        <taxon>Hippocastanoideae</taxon>
        <taxon>Acereae</taxon>
        <taxon>Dipteronia</taxon>
    </lineage>
</organism>
<name>A0AAD9U9B9_9ROSI</name>
<dbReference type="InterPro" id="IPR042885">
    <property type="entry name" value="HIPP47/16"/>
</dbReference>
<dbReference type="PROSITE" id="PS50846">
    <property type="entry name" value="HMA_2"/>
    <property type="match status" value="1"/>
</dbReference>
<gene>
    <name evidence="2" type="ORF">Ddye_017789</name>
</gene>
<dbReference type="GO" id="GO:0070042">
    <property type="term" value="F:rRNA (uridine-N3-)-methyltransferase activity"/>
    <property type="evidence" value="ECO:0007669"/>
    <property type="project" value="InterPro"/>
</dbReference>